<evidence type="ECO:0000313" key="9">
    <source>
        <dbReference type="EMBL" id="ODV73929.1"/>
    </source>
</evidence>
<dbReference type="GO" id="GO:0031145">
    <property type="term" value="P:anaphase-promoting complex-dependent catabolic process"/>
    <property type="evidence" value="ECO:0007669"/>
    <property type="project" value="TreeGrafter"/>
</dbReference>
<dbReference type="OMA" id="ERCLYHS"/>
<keyword evidence="10" id="KW-1185">Reference proteome</keyword>
<dbReference type="Pfam" id="PF13181">
    <property type="entry name" value="TPR_8"/>
    <property type="match status" value="2"/>
</dbReference>
<feature type="repeat" description="TPR" evidence="7">
    <location>
        <begin position="355"/>
        <end position="388"/>
    </location>
</feature>
<feature type="repeat" description="TPR" evidence="7">
    <location>
        <begin position="423"/>
        <end position="456"/>
    </location>
</feature>
<dbReference type="GO" id="GO:0005680">
    <property type="term" value="C:anaphase-promoting complex"/>
    <property type="evidence" value="ECO:0007669"/>
    <property type="project" value="InterPro"/>
</dbReference>
<evidence type="ECO:0000256" key="7">
    <source>
        <dbReference type="PROSITE-ProRule" id="PRU00339"/>
    </source>
</evidence>
<protein>
    <submittedName>
        <fullName evidence="9">Subunit of the anaphase-promoting complex/cyclosome</fullName>
    </submittedName>
</protein>
<organism evidence="9 10">
    <name type="scientific">Cyberlindnera jadinii (strain ATCC 18201 / CBS 1600 / BCRC 20928 / JCM 3617 / NBRC 0987 / NRRL Y-1542)</name>
    <name type="common">Torula yeast</name>
    <name type="synonym">Candida utilis</name>
    <dbReference type="NCBI Taxonomy" id="983966"/>
    <lineage>
        <taxon>Eukaryota</taxon>
        <taxon>Fungi</taxon>
        <taxon>Dikarya</taxon>
        <taxon>Ascomycota</taxon>
        <taxon>Saccharomycotina</taxon>
        <taxon>Saccharomycetes</taxon>
        <taxon>Phaffomycetales</taxon>
        <taxon>Phaffomycetaceae</taxon>
        <taxon>Cyberlindnera</taxon>
    </lineage>
</organism>
<keyword evidence="5 7" id="KW-0802">TPR repeat</keyword>
<evidence type="ECO:0000256" key="3">
    <source>
        <dbReference type="ARBA" id="ARBA00022776"/>
    </source>
</evidence>
<reference evidence="9 10" key="1">
    <citation type="journal article" date="2016" name="Proc. Natl. Acad. Sci. U.S.A.">
        <title>Comparative genomics of biotechnologically important yeasts.</title>
        <authorList>
            <person name="Riley R."/>
            <person name="Haridas S."/>
            <person name="Wolfe K.H."/>
            <person name="Lopes M.R."/>
            <person name="Hittinger C.T."/>
            <person name="Goeker M."/>
            <person name="Salamov A.A."/>
            <person name="Wisecaver J.H."/>
            <person name="Long T.M."/>
            <person name="Calvey C.H."/>
            <person name="Aerts A.L."/>
            <person name="Barry K.W."/>
            <person name="Choi C."/>
            <person name="Clum A."/>
            <person name="Coughlan A.Y."/>
            <person name="Deshpande S."/>
            <person name="Douglass A.P."/>
            <person name="Hanson S.J."/>
            <person name="Klenk H.-P."/>
            <person name="LaButti K.M."/>
            <person name="Lapidus A."/>
            <person name="Lindquist E.A."/>
            <person name="Lipzen A.M."/>
            <person name="Meier-Kolthoff J.P."/>
            <person name="Ohm R.A."/>
            <person name="Otillar R.P."/>
            <person name="Pangilinan J.L."/>
            <person name="Peng Y."/>
            <person name="Rokas A."/>
            <person name="Rosa C.A."/>
            <person name="Scheuner C."/>
            <person name="Sibirny A.A."/>
            <person name="Slot J.C."/>
            <person name="Stielow J.B."/>
            <person name="Sun H."/>
            <person name="Kurtzman C.P."/>
            <person name="Blackwell M."/>
            <person name="Grigoriev I.V."/>
            <person name="Jeffries T.W."/>
        </authorList>
    </citation>
    <scope>NUCLEOTIDE SEQUENCE [LARGE SCALE GENOMIC DNA]</scope>
    <source>
        <strain evidence="10">ATCC 18201 / CBS 1600 / BCRC 20928 / JCM 3617 / NBRC 0987 / NRRL Y-1542</strain>
    </source>
</reference>
<dbReference type="PANTHER" id="PTHR12558">
    <property type="entry name" value="CELL DIVISION CYCLE 16,23,27"/>
    <property type="match status" value="1"/>
</dbReference>
<evidence type="ECO:0000256" key="2">
    <source>
        <dbReference type="ARBA" id="ARBA00022737"/>
    </source>
</evidence>
<dbReference type="SUPFAM" id="SSF48452">
    <property type="entry name" value="TPR-like"/>
    <property type="match status" value="2"/>
</dbReference>
<dbReference type="InterPro" id="IPR007192">
    <property type="entry name" value="APC8"/>
</dbReference>
<proteinExistence type="predicted"/>
<evidence type="ECO:0000256" key="4">
    <source>
        <dbReference type="ARBA" id="ARBA00022786"/>
    </source>
</evidence>
<evidence type="ECO:0000256" key="5">
    <source>
        <dbReference type="ARBA" id="ARBA00022803"/>
    </source>
</evidence>
<keyword evidence="3" id="KW-0498">Mitosis</keyword>
<feature type="domain" description="Cdc23" evidence="8">
    <location>
        <begin position="5"/>
        <end position="260"/>
    </location>
</feature>
<dbReference type="GeneID" id="30989260"/>
<dbReference type="SMART" id="SM00028">
    <property type="entry name" value="TPR"/>
    <property type="match status" value="6"/>
</dbReference>
<dbReference type="GO" id="GO:0045842">
    <property type="term" value="P:positive regulation of mitotic metaphase/anaphase transition"/>
    <property type="evidence" value="ECO:0007669"/>
    <property type="project" value="TreeGrafter"/>
</dbReference>
<dbReference type="EMBL" id="KV453929">
    <property type="protein sequence ID" value="ODV73929.1"/>
    <property type="molecule type" value="Genomic_DNA"/>
</dbReference>
<name>A0A1E4S342_CYBJN</name>
<dbReference type="AlphaFoldDB" id="A0A1E4S342"/>
<accession>A0A1E4S342</accession>
<dbReference type="Pfam" id="PF13414">
    <property type="entry name" value="TPR_11"/>
    <property type="match status" value="1"/>
</dbReference>
<dbReference type="Proteomes" id="UP000094389">
    <property type="component" value="Unassembled WGS sequence"/>
</dbReference>
<dbReference type="STRING" id="983966.A0A1E4S342"/>
<dbReference type="GO" id="GO:0051301">
    <property type="term" value="P:cell division"/>
    <property type="evidence" value="ECO:0007669"/>
    <property type="project" value="UniProtKB-KW"/>
</dbReference>
<gene>
    <name evidence="9" type="ORF">CYBJADRAFT_167337</name>
</gene>
<sequence length="549" mass="63533">MDVEELRQNLRHSVNLLGALNLTRAAKWAGEALVGLREPTEEVETSVKHKQIHNFETLPHRESDCMMLARGQFNSKEFSRCAYSLRKCQSPQAVFMRLHSTYIDGDRKREEESQGILGANDSKVTNANAPHVLKELSSLLESPQYSDDPFLLYLYGALLLKQKSTELATETLIKSIKLYPFNWSSWSELITSITGLDEAQLILHDLEVHFAHDFSALTMVRIGKIVIYQELFQHFEQLFKDLQGLLELFPNFAFIKTQSALVSYHALEYQQAENTFDSVLQQDPYCLDDMDTYSNILYVMDKKSKLSYLAQLANEVDKFRPETCCIIANYYSLKCEHEKAIMYYRRALALNRNCLAAWTLMGHEFVECKNSHAAIESYRRAIDTNPKDFKAWYGLGQAYEVLDMHLYSLYYYQQASIIKPHDRRIWIALGQCFDKLKKVEDSIMAYKRALSLSEYIDLSIVYKLALLYQTLGQEAEVYANMRTIYVEEVNTEHHSDETAKARIWLARHEMKQGNYSEAYSYAVDLTYGTSQEIEDARAITRAARNKMNN</sequence>
<dbReference type="OrthoDB" id="10262026at2759"/>
<evidence type="ECO:0000259" key="8">
    <source>
        <dbReference type="Pfam" id="PF04049"/>
    </source>
</evidence>
<dbReference type="Pfam" id="PF04049">
    <property type="entry name" value="ANAPC8"/>
    <property type="match status" value="1"/>
</dbReference>
<keyword evidence="6" id="KW-0131">Cell cycle</keyword>
<keyword evidence="1" id="KW-0132">Cell division</keyword>
<dbReference type="InterPro" id="IPR019734">
    <property type="entry name" value="TPR_rpt"/>
</dbReference>
<keyword evidence="2" id="KW-0677">Repeat</keyword>
<dbReference type="PANTHER" id="PTHR12558:SF10">
    <property type="entry name" value="CELL DIVISION CYCLE PROTEIN 23 HOMOLOG"/>
    <property type="match status" value="1"/>
</dbReference>
<evidence type="ECO:0000313" key="10">
    <source>
        <dbReference type="Proteomes" id="UP000094389"/>
    </source>
</evidence>
<dbReference type="RefSeq" id="XP_020070968.1">
    <property type="nucleotide sequence ID" value="XM_020214864.1"/>
</dbReference>
<dbReference type="GO" id="GO:0016567">
    <property type="term" value="P:protein ubiquitination"/>
    <property type="evidence" value="ECO:0007669"/>
    <property type="project" value="TreeGrafter"/>
</dbReference>
<keyword evidence="4" id="KW-0833">Ubl conjugation pathway</keyword>
<evidence type="ECO:0000256" key="6">
    <source>
        <dbReference type="ARBA" id="ARBA00023306"/>
    </source>
</evidence>
<dbReference type="InterPro" id="IPR011990">
    <property type="entry name" value="TPR-like_helical_dom_sf"/>
</dbReference>
<evidence type="ECO:0000256" key="1">
    <source>
        <dbReference type="ARBA" id="ARBA00022618"/>
    </source>
</evidence>
<dbReference type="Gene3D" id="1.25.40.10">
    <property type="entry name" value="Tetratricopeptide repeat domain"/>
    <property type="match status" value="2"/>
</dbReference>
<dbReference type="PROSITE" id="PS50005">
    <property type="entry name" value="TPR"/>
    <property type="match status" value="2"/>
</dbReference>